<feature type="transmembrane region" description="Helical" evidence="10">
    <location>
        <begin position="88"/>
        <end position="107"/>
    </location>
</feature>
<comment type="pathway">
    <text evidence="10">Lipid metabolism; phospholipid metabolism.</text>
</comment>
<evidence type="ECO:0000313" key="11">
    <source>
        <dbReference type="EMBL" id="WZU68772.1"/>
    </source>
</evidence>
<keyword evidence="4 10" id="KW-0812">Transmembrane</keyword>
<dbReference type="Pfam" id="PF02660">
    <property type="entry name" value="G3P_acyltransf"/>
    <property type="match status" value="1"/>
</dbReference>
<evidence type="ECO:0000256" key="6">
    <source>
        <dbReference type="ARBA" id="ARBA00023098"/>
    </source>
</evidence>
<dbReference type="SMART" id="SM01207">
    <property type="entry name" value="G3P_acyltransf"/>
    <property type="match status" value="1"/>
</dbReference>
<reference evidence="12" key="1">
    <citation type="submission" date="2024-04" db="EMBL/GenBank/DDBJ databases">
        <title>Phylogenomic analyses of a clade within the roseobacter group suggest taxonomic reassignments of species of the genera Aestuariivita, Citreicella, Loktanella, Nautella, Pelagibaca, Ruegeria, Thalassobius, Thiobacimonas and Tropicibacter, and the proposal o.</title>
        <authorList>
            <person name="Jeon C.O."/>
        </authorList>
    </citation>
    <scope>NUCLEOTIDE SEQUENCE [LARGE SCALE GENOMIC DNA]</scope>
    <source>
        <strain evidence="12">SS1-5</strain>
    </source>
</reference>
<keyword evidence="1 10" id="KW-1003">Cell membrane</keyword>
<gene>
    <name evidence="10 11" type="primary">plsY</name>
    <name evidence="11" type="ORF">AABB31_07825</name>
</gene>
<keyword evidence="11" id="KW-0012">Acyltransferase</keyword>
<evidence type="ECO:0000256" key="9">
    <source>
        <dbReference type="ARBA" id="ARBA00023264"/>
    </source>
</evidence>
<keyword evidence="7 10" id="KW-0472">Membrane</keyword>
<dbReference type="KEGG" id="yrh:AABB31_07825"/>
<evidence type="ECO:0000256" key="10">
    <source>
        <dbReference type="HAMAP-Rule" id="MF_01043"/>
    </source>
</evidence>
<keyword evidence="6 10" id="KW-0443">Lipid metabolism</keyword>
<evidence type="ECO:0000313" key="12">
    <source>
        <dbReference type="Proteomes" id="UP001470809"/>
    </source>
</evidence>
<keyword evidence="5 10" id="KW-1133">Transmembrane helix</keyword>
<dbReference type="GO" id="GO:0043772">
    <property type="term" value="F:acyl-phosphate glycerol-3-phosphate acyltransferase activity"/>
    <property type="evidence" value="ECO:0007669"/>
    <property type="project" value="UniProtKB-UniRule"/>
</dbReference>
<organism evidence="11 12">
    <name type="scientific">Yoonia rhodophyticola</name>
    <dbReference type="NCBI Taxonomy" id="3137370"/>
    <lineage>
        <taxon>Bacteria</taxon>
        <taxon>Pseudomonadati</taxon>
        <taxon>Pseudomonadota</taxon>
        <taxon>Alphaproteobacteria</taxon>
        <taxon>Rhodobacterales</taxon>
        <taxon>Paracoccaceae</taxon>
        <taxon>Yoonia</taxon>
    </lineage>
</organism>
<comment type="catalytic activity">
    <reaction evidence="10">
        <text>an acyl phosphate + sn-glycerol 3-phosphate = a 1-acyl-sn-glycero-3-phosphate + phosphate</text>
        <dbReference type="Rhea" id="RHEA:34075"/>
        <dbReference type="ChEBI" id="CHEBI:43474"/>
        <dbReference type="ChEBI" id="CHEBI:57597"/>
        <dbReference type="ChEBI" id="CHEBI:57970"/>
        <dbReference type="ChEBI" id="CHEBI:59918"/>
        <dbReference type="EC" id="2.3.1.275"/>
    </reaction>
</comment>
<evidence type="ECO:0000256" key="5">
    <source>
        <dbReference type="ARBA" id="ARBA00022989"/>
    </source>
</evidence>
<feature type="transmembrane region" description="Helical" evidence="10">
    <location>
        <begin position="12"/>
        <end position="31"/>
    </location>
</feature>
<dbReference type="AlphaFoldDB" id="A0AAN0NLC5"/>
<evidence type="ECO:0000256" key="4">
    <source>
        <dbReference type="ARBA" id="ARBA00022692"/>
    </source>
</evidence>
<dbReference type="GO" id="GO:0008654">
    <property type="term" value="P:phospholipid biosynthetic process"/>
    <property type="evidence" value="ECO:0007669"/>
    <property type="project" value="UniProtKB-UniRule"/>
</dbReference>
<comment type="similarity">
    <text evidence="10">Belongs to the PlsY family.</text>
</comment>
<proteinExistence type="inferred from homology"/>
<sequence length="204" mass="21434">MPMIESTGLVLLLWAAMGYLFGSIPSGVILARVMNLGNLRDIGSGNIGATNVLRTGNKKAAALTLIFDALKGAIVVLLARSFAAEDAAQLGALMAFLGHCFPVWLGFRGGKGVATYFGIILAIAWPVGLVACVLWLLVAAISRYSSMAALITGGWIPVVFMFLGLPGGFVLSAVLGLLIYWRHWGNIQRLKAGTESKIGAAAKT</sequence>
<evidence type="ECO:0000256" key="2">
    <source>
        <dbReference type="ARBA" id="ARBA00022516"/>
    </source>
</evidence>
<evidence type="ECO:0000256" key="1">
    <source>
        <dbReference type="ARBA" id="ARBA00022475"/>
    </source>
</evidence>
<feature type="transmembrane region" description="Helical" evidence="10">
    <location>
        <begin position="114"/>
        <end position="138"/>
    </location>
</feature>
<dbReference type="GO" id="GO:0005886">
    <property type="term" value="C:plasma membrane"/>
    <property type="evidence" value="ECO:0007669"/>
    <property type="project" value="UniProtKB-SubCell"/>
</dbReference>
<comment type="subunit">
    <text evidence="10">Probably interacts with PlsX.</text>
</comment>
<name>A0AAN0NLC5_9RHOB</name>
<keyword evidence="12" id="KW-1185">Reference proteome</keyword>
<dbReference type="EMBL" id="CP151767">
    <property type="protein sequence ID" value="WZU68772.1"/>
    <property type="molecule type" value="Genomic_DNA"/>
</dbReference>
<dbReference type="NCBIfam" id="TIGR00023">
    <property type="entry name" value="glycerol-3-phosphate 1-O-acyltransferase PlsY"/>
    <property type="match status" value="1"/>
</dbReference>
<dbReference type="HAMAP" id="MF_01043">
    <property type="entry name" value="PlsY"/>
    <property type="match status" value="1"/>
</dbReference>
<evidence type="ECO:0000256" key="3">
    <source>
        <dbReference type="ARBA" id="ARBA00022679"/>
    </source>
</evidence>
<protein>
    <recommendedName>
        <fullName evidence="10">Glycerol-3-phosphate acyltransferase</fullName>
    </recommendedName>
    <alternativeName>
        <fullName evidence="10">Acyl-PO4 G3P acyltransferase</fullName>
    </alternativeName>
    <alternativeName>
        <fullName evidence="10">Acyl-phosphate--glycerol-3-phosphate acyltransferase</fullName>
    </alternativeName>
    <alternativeName>
        <fullName evidence="10">G3P acyltransferase</fullName>
        <shortName evidence="10">GPAT</shortName>
        <ecNumber evidence="10">2.3.1.275</ecNumber>
    </alternativeName>
    <alternativeName>
        <fullName evidence="10">Lysophosphatidic acid synthase</fullName>
        <shortName evidence="10">LPA synthase</shortName>
    </alternativeName>
</protein>
<comment type="function">
    <text evidence="10">Catalyzes the transfer of an acyl group from acyl-phosphate (acyl-PO(4)) to glycerol-3-phosphate (G3P) to form lysophosphatidic acid (LPA). This enzyme utilizes acyl-phosphate as fatty acyl donor, but not acyl-CoA or acyl-ACP.</text>
</comment>
<dbReference type="PANTHER" id="PTHR30309:SF0">
    <property type="entry name" value="GLYCEROL-3-PHOSPHATE ACYLTRANSFERASE-RELATED"/>
    <property type="match status" value="1"/>
</dbReference>
<dbReference type="Proteomes" id="UP001470809">
    <property type="component" value="Chromosome"/>
</dbReference>
<comment type="subcellular location">
    <subcellularLocation>
        <location evidence="10">Cell membrane</location>
        <topology evidence="10">Multi-pass membrane protein</topology>
    </subcellularLocation>
</comment>
<reference evidence="11 12" key="2">
    <citation type="submission" date="2024-08" db="EMBL/GenBank/DDBJ databases">
        <title>Phylogenomic analyses of a clade within the roseobacter group suggest taxonomic reassignments of species of the genera Aestuariivita, Citreicella, Loktanella, Nautella, Pelagibaca, Ruegeria, Thalassobius, Thiobacimonas and Tropicibacter, and the proposal o.</title>
        <authorList>
            <person name="Jeon C.O."/>
        </authorList>
    </citation>
    <scope>NUCLEOTIDE SEQUENCE [LARGE SCALE GENOMIC DNA]</scope>
    <source>
        <strain evidence="11 12">SS1-5</strain>
    </source>
</reference>
<keyword evidence="9 10" id="KW-1208">Phospholipid metabolism</keyword>
<accession>A0AAN0NLC5</accession>
<evidence type="ECO:0000256" key="8">
    <source>
        <dbReference type="ARBA" id="ARBA00023209"/>
    </source>
</evidence>
<keyword evidence="3 10" id="KW-0808">Transferase</keyword>
<dbReference type="InterPro" id="IPR003811">
    <property type="entry name" value="G3P_acylTferase_PlsY"/>
</dbReference>
<feature type="transmembrane region" description="Helical" evidence="10">
    <location>
        <begin position="60"/>
        <end position="82"/>
    </location>
</feature>
<keyword evidence="2 10" id="KW-0444">Lipid biosynthesis</keyword>
<dbReference type="RefSeq" id="WP_342078063.1">
    <property type="nucleotide sequence ID" value="NZ_CP151767.2"/>
</dbReference>
<dbReference type="PANTHER" id="PTHR30309">
    <property type="entry name" value="INNER MEMBRANE PROTEIN YGIH"/>
    <property type="match status" value="1"/>
</dbReference>
<keyword evidence="8 10" id="KW-0594">Phospholipid biosynthesis</keyword>
<feature type="transmembrane region" description="Helical" evidence="10">
    <location>
        <begin position="158"/>
        <end position="181"/>
    </location>
</feature>
<dbReference type="EC" id="2.3.1.275" evidence="10"/>
<evidence type="ECO:0000256" key="7">
    <source>
        <dbReference type="ARBA" id="ARBA00023136"/>
    </source>
</evidence>